<dbReference type="Proteomes" id="UP000232323">
    <property type="component" value="Unassembled WGS sequence"/>
</dbReference>
<reference evidence="2 3" key="1">
    <citation type="submission" date="2017-08" db="EMBL/GenBank/DDBJ databases">
        <title>Acidophilic green algal genome provides insights into adaptation to an acidic environment.</title>
        <authorList>
            <person name="Hirooka S."/>
            <person name="Hirose Y."/>
            <person name="Kanesaki Y."/>
            <person name="Higuchi S."/>
            <person name="Fujiwara T."/>
            <person name="Onuma R."/>
            <person name="Era A."/>
            <person name="Ohbayashi R."/>
            <person name="Uzuka A."/>
            <person name="Nozaki H."/>
            <person name="Yoshikawa H."/>
            <person name="Miyagishima S.Y."/>
        </authorList>
    </citation>
    <scope>NUCLEOTIDE SEQUENCE [LARGE SCALE GENOMIC DNA]</scope>
    <source>
        <strain evidence="2 3">NIES-2499</strain>
    </source>
</reference>
<feature type="compositionally biased region" description="Polar residues" evidence="1">
    <location>
        <begin position="714"/>
        <end position="729"/>
    </location>
</feature>
<comment type="caution">
    <text evidence="2">The sequence shown here is derived from an EMBL/GenBank/DDBJ whole genome shotgun (WGS) entry which is preliminary data.</text>
</comment>
<feature type="region of interest" description="Disordered" evidence="1">
    <location>
        <begin position="481"/>
        <end position="586"/>
    </location>
</feature>
<feature type="compositionally biased region" description="Gly residues" evidence="1">
    <location>
        <begin position="547"/>
        <end position="559"/>
    </location>
</feature>
<evidence type="ECO:0000256" key="1">
    <source>
        <dbReference type="SAM" id="MobiDB-lite"/>
    </source>
</evidence>
<feature type="region of interest" description="Disordered" evidence="1">
    <location>
        <begin position="612"/>
        <end position="739"/>
    </location>
</feature>
<feature type="region of interest" description="Disordered" evidence="1">
    <location>
        <begin position="755"/>
        <end position="855"/>
    </location>
</feature>
<feature type="compositionally biased region" description="Polar residues" evidence="1">
    <location>
        <begin position="790"/>
        <end position="803"/>
    </location>
</feature>
<dbReference type="EMBL" id="BEGY01000087">
    <property type="protein sequence ID" value="GAX82877.1"/>
    <property type="molecule type" value="Genomic_DNA"/>
</dbReference>
<organism evidence="2 3">
    <name type="scientific">Chlamydomonas eustigma</name>
    <dbReference type="NCBI Taxonomy" id="1157962"/>
    <lineage>
        <taxon>Eukaryota</taxon>
        <taxon>Viridiplantae</taxon>
        <taxon>Chlorophyta</taxon>
        <taxon>core chlorophytes</taxon>
        <taxon>Chlorophyceae</taxon>
        <taxon>CS clade</taxon>
        <taxon>Chlamydomonadales</taxon>
        <taxon>Chlamydomonadaceae</taxon>
        <taxon>Chlamydomonas</taxon>
    </lineage>
</organism>
<accession>A0A250XIF9</accession>
<dbReference type="AlphaFoldDB" id="A0A250XIF9"/>
<evidence type="ECO:0000313" key="2">
    <source>
        <dbReference type="EMBL" id="GAX82877.1"/>
    </source>
</evidence>
<protein>
    <submittedName>
        <fullName evidence="2">Uncharacterized protein</fullName>
    </submittedName>
</protein>
<feature type="compositionally biased region" description="Low complexity" evidence="1">
    <location>
        <begin position="614"/>
        <end position="637"/>
    </location>
</feature>
<feature type="compositionally biased region" description="Basic and acidic residues" evidence="1">
    <location>
        <begin position="638"/>
        <end position="653"/>
    </location>
</feature>
<proteinExistence type="predicted"/>
<dbReference type="OrthoDB" id="561779at2759"/>
<evidence type="ECO:0000313" key="3">
    <source>
        <dbReference type="Proteomes" id="UP000232323"/>
    </source>
</evidence>
<name>A0A250XIF9_9CHLO</name>
<gene>
    <name evidence="2" type="ORF">CEUSTIGMA_g10303.t1</name>
</gene>
<feature type="compositionally biased region" description="Polar residues" evidence="1">
    <location>
        <begin position="656"/>
        <end position="674"/>
    </location>
</feature>
<sequence length="855" mass="90572">MMNTHDYDNELLAAEDSYVVPLDNEQRAQLAAEVRQKLGQGSQFQEQKFEIKDNNVHAAVHDTADLRSAFLYYCSSNVRPNEMHLAVNGPCMTAQQFTDMVKDLNLAEPEGPMPMLMLGITYATSKDDDDEGLSYACFLDALLELAFECRQNVAGTLQDHAKARQLQEEDKAAHSPGDTPSSTARRRPRSMSRGFMRPSAPSAILNQSVDSGMSHQGKPSYRNTLVSCSSLTRRAMSMVMPEASNAAAGSSRPLSSVQHKRFNDMAQSVKDSPDQDQQSEEGSPIPLVQQQQLQYSRFTRLSSPVALHSPSNGGGVTNLVSSPGLQRLDSISRLTERVASARLRTPVSAVGLTASPTSATGVNQSHLFPQSWEVEKVSILQRDMSDCGRMMGCGRSSQSFTGAKTVQPTQAHQSILLDRPRTSGGVPVQRPGSSRGNTLLSGWSSGVAVTSPRPAAAALGQPSIVTSSGSWFTGVKQQNMLSTAPTSPDRLGSASINEDEESVRDDGGSESSGEEWETSIEVTDADLRYQDESLSLDSSRLHQQKGSGDGRGRGGGGEGSILSSESFNAPAASRSKAPAVSISKSSDQAQMFGMMAGKSATNANVSTLSFVRASSGPPISSDKKSPSSVASTSAAPARNRDLESKGNKTDKKSVFMQPTKTNTIGAETQQSTDPDYNAHAHCPSSAGLQQHSNSSTPSPPPPRLDNHVCAPRLSPSTRPSTKEQTSYSRASKESVRGAAPAQLLSSIAADLKVTVSSQLSDASVHSQALQNTVSEDAGSTASPILPHSPKPSSTATPKKSTAGSAGFMERLSASPGLQSATGHRSWVAQHAAKYGAGGGARSQPIKEAPRNGPIK</sequence>
<feature type="region of interest" description="Disordered" evidence="1">
    <location>
        <begin position="166"/>
        <end position="201"/>
    </location>
</feature>
<feature type="compositionally biased region" description="Polar residues" evidence="1">
    <location>
        <begin position="755"/>
        <end position="782"/>
    </location>
</feature>
<keyword evidence="3" id="KW-1185">Reference proteome</keyword>